<dbReference type="InterPro" id="IPR007421">
    <property type="entry name" value="Schlafen_AlbA_2_dom"/>
</dbReference>
<dbReference type="PANTHER" id="PTHR30595:SF6">
    <property type="entry name" value="SCHLAFEN ALBA-2 DOMAIN-CONTAINING PROTEIN"/>
    <property type="match status" value="1"/>
</dbReference>
<gene>
    <name evidence="2" type="ORF">I8748_29765</name>
</gene>
<evidence type="ECO:0000313" key="3">
    <source>
        <dbReference type="Proteomes" id="UP000632766"/>
    </source>
</evidence>
<dbReference type="InterPro" id="IPR038475">
    <property type="entry name" value="RecG_C_sf"/>
</dbReference>
<dbReference type="AlphaFoldDB" id="A0A8J7I133"/>
<dbReference type="RefSeq" id="WP_198128049.1">
    <property type="nucleotide sequence ID" value="NZ_JAECZC010000086.1"/>
</dbReference>
<organism evidence="2 3">
    <name type="scientific">Amazonocrinis nigriterrae CENA67</name>
    <dbReference type="NCBI Taxonomy" id="2794033"/>
    <lineage>
        <taxon>Bacteria</taxon>
        <taxon>Bacillati</taxon>
        <taxon>Cyanobacteriota</taxon>
        <taxon>Cyanophyceae</taxon>
        <taxon>Nostocales</taxon>
        <taxon>Nostocaceae</taxon>
        <taxon>Amazonocrinis</taxon>
        <taxon>Amazonocrinis nigriterrae</taxon>
    </lineage>
</organism>
<keyword evidence="3" id="KW-1185">Reference proteome</keyword>
<dbReference type="Gene3D" id="3.30.950.30">
    <property type="entry name" value="Schlafen, AAA domain"/>
    <property type="match status" value="1"/>
</dbReference>
<dbReference type="PANTHER" id="PTHR30595">
    <property type="entry name" value="GLPR-RELATED TRANSCRIPTIONAL REPRESSOR"/>
    <property type="match status" value="1"/>
</dbReference>
<feature type="domain" description="Schlafen AlbA-2" evidence="1">
    <location>
        <begin position="22"/>
        <end position="145"/>
    </location>
</feature>
<evidence type="ECO:0000313" key="2">
    <source>
        <dbReference type="EMBL" id="MBH8566294.1"/>
    </source>
</evidence>
<reference evidence="2 3" key="1">
    <citation type="journal article" date="2021" name="Int. J. Syst. Evol. Microbiol.">
        <title>Amazonocrinis nigriterrae gen. nov., sp. nov., Atlanticothrix silvestris gen. nov., sp. nov. and Dendronalium phyllosphericum gen. nov., sp. nov., nostocacean cyanobacteria from Brazilian environments.</title>
        <authorList>
            <person name="Alvarenga D.O."/>
            <person name="Andreote A.P.D."/>
            <person name="Branco L.H.Z."/>
            <person name="Delbaje E."/>
            <person name="Cruz R.B."/>
            <person name="Varani A.M."/>
            <person name="Fiore M.F."/>
        </authorList>
    </citation>
    <scope>NUCLEOTIDE SEQUENCE [LARGE SCALE GENOMIC DNA]</scope>
    <source>
        <strain evidence="2 3">CENA67</strain>
    </source>
</reference>
<dbReference type="EMBL" id="JAECZC010000086">
    <property type="protein sequence ID" value="MBH8566294.1"/>
    <property type="molecule type" value="Genomic_DNA"/>
</dbReference>
<name>A0A8J7I133_9NOST</name>
<protein>
    <submittedName>
        <fullName evidence="2">Putative DNA binding domain-containing protein</fullName>
    </submittedName>
</protein>
<comment type="caution">
    <text evidence="2">The sequence shown here is derived from an EMBL/GenBank/DDBJ whole genome shotgun (WGS) entry which is preliminary data.</text>
</comment>
<dbReference type="InterPro" id="IPR038461">
    <property type="entry name" value="Schlafen_AlbA_2_dom_sf"/>
</dbReference>
<dbReference type="Gene3D" id="3.30.565.60">
    <property type="match status" value="1"/>
</dbReference>
<proteinExistence type="predicted"/>
<dbReference type="Pfam" id="PF04326">
    <property type="entry name" value="SLFN_AlbA_2"/>
    <property type="match status" value="1"/>
</dbReference>
<dbReference type="Pfam" id="PF13749">
    <property type="entry name" value="HATPase_c_4"/>
    <property type="match status" value="1"/>
</dbReference>
<sequence length="619" mass="70220">MSSDTVVPNLLDTLIERLQGSETLEVEVKLAQGGIPKSLWETVSAFANTNGGWILLGVKELNSRLEVEGLSKASKMLDDFYNTLRSSQKISYPICNAQDARIETVDGKEILVIRVPEAPRQQRPVYINGNPYTGTYVRRHTGDHRCTKPEVDRMMREASDVGADSAILHGFNLNDIDLDALGRYRRLDQTLHPGEPRNTYDDLRYLTAINGYGRERGTGKEGLTVAGLLLLGTDQAIREWRSRHLIDYRMLQTEDDPDRRWDDRVPWEGHLFGAFENIYLRLTTGLATAFQLQGATRIEESPVHIVLREALVNLLVHADYAVPEASLIVRKPSEFFFRNPGSSRISEFDLLHGDRSDPRNPELVRMFRLIGLAEEAGTGIPKIIRAWRELGLETPKMDAGTERYEFTLQLRQAHLLSAEDRRWLKSLNSQWNEAEQLALVHAKHHGYVDNATLTRLTGQHPADISKVLVSLRNRKFLQMISGGRYACYELGSQAISVTQITTNTSTSPSKQETIPENLWNELMQLGATVRDYSRVDRVTLEKVLVQLCSLAPLSPNDLVIILQRKKNYLLKVIRTLLVSGRINYLYSDQPSHPRQKYVATEIVCEEISAQQTTLDFNYN</sequence>
<accession>A0A8J7I133</accession>
<evidence type="ECO:0000259" key="1">
    <source>
        <dbReference type="Pfam" id="PF04326"/>
    </source>
</evidence>
<dbReference type="Proteomes" id="UP000632766">
    <property type="component" value="Unassembled WGS sequence"/>
</dbReference>